<sequence length="785" mass="88561">MPPWSFGYAPVEQDDQEELNESGIVGTESSNEAEIPQNPPEYQEGEDEGVASTMVPFEFEETDSSNKVGKVEQLKQNFKQYVVTPVRERVADPLAMLISMASHKVDYYLSKVGNPLILRRFVYVLFISAFIYYVSSSGLMPNARTSGSRGMFSDKEQLMSYAKRALDLSKMEKDLEFLSSMPHMAGTSGDLALAQYIMEAFDNNGLREASYGGFESYLNYPGKSNLIAHSSQGQSLELNLTDENFNPLSAKGEIIGAQLMYAHFGSQEDFQLLADNDLINEKTIVLLRYDSNPGEQVYRAQDFGFKGVIFISDGYGESEIDSIQQMSVHNFRYSMGDPLTPGWSAFLGAKITIDESPIIPKIPSIPISRRQAENLRGLFSNDQGVQFDDGWYSGGAGDVTVDFLLSPVERSEHITWNAVGIIEGREQNDKGIVICSARDSSCTGCTYPNYGTAALLSLAQLFQQAKYKYDWKPLRNIHFMSYDASEFGHAGVTELLEAQLPKFQNEIYSVVDISQLGIDPDSQKLDIQTNPLLFELFKDEELKMGFETDVRNVQQFGDWSAYLAKNIPVTIISAPHILERKYPIYTCDDTFERLLEVAGDDYWERSSELILYVFQMTLKLIDEPMIPFDFKYFSSELFHLLQDLEQSADGMNLDVQPLVESLDLWTIVGKHASSWVEAWNNIVMVENEGLEPSLLSVNRWSWNKKIGEVLRSMKVTGIPQRPFYTNGIFGPTLKDQTPYDSWSFPSIRDAIKDHDQALAQKEIDHIASLLKEGAHMFVESSEVRK</sequence>
<dbReference type="InterPro" id="IPR046450">
    <property type="entry name" value="PA_dom_sf"/>
</dbReference>
<dbReference type="CDD" id="cd03874">
    <property type="entry name" value="M28_PMSA_TfR_like"/>
    <property type="match status" value="1"/>
</dbReference>
<keyword evidence="2" id="KW-1133">Transmembrane helix</keyword>
<dbReference type="GO" id="GO:0004180">
    <property type="term" value="F:carboxypeptidase activity"/>
    <property type="evidence" value="ECO:0007669"/>
    <property type="project" value="TreeGrafter"/>
</dbReference>
<dbReference type="InterPro" id="IPR007365">
    <property type="entry name" value="TFR-like_dimer_dom"/>
</dbReference>
<evidence type="ECO:0000256" key="1">
    <source>
        <dbReference type="SAM" id="MobiDB-lite"/>
    </source>
</evidence>
<evidence type="ECO:0000313" key="4">
    <source>
        <dbReference type="EMBL" id="SCV05843.1"/>
    </source>
</evidence>
<feature type="domain" description="Transferrin receptor-like dimerisation" evidence="3">
    <location>
        <begin position="653"/>
        <end position="777"/>
    </location>
</feature>
<dbReference type="InterPro" id="IPR036757">
    <property type="entry name" value="TFR-like_dimer_dom_sf"/>
</dbReference>
<keyword evidence="2" id="KW-0812">Transmembrane</keyword>
<protein>
    <submittedName>
        <fullName evidence="4">LANO_0H16402g1_1</fullName>
    </submittedName>
</protein>
<dbReference type="AlphaFoldDB" id="A0A1G4KMV8"/>
<dbReference type="PANTHER" id="PTHR10404">
    <property type="entry name" value="N-ACETYLATED-ALPHA-LINKED ACIDIC DIPEPTIDASE"/>
    <property type="match status" value="1"/>
</dbReference>
<gene>
    <name evidence="4" type="ORF">LANO_0H16402G</name>
</gene>
<dbReference type="SUPFAM" id="SSF47672">
    <property type="entry name" value="Transferrin receptor-like dimerisation domain"/>
    <property type="match status" value="1"/>
</dbReference>
<dbReference type="SUPFAM" id="SSF53187">
    <property type="entry name" value="Zn-dependent exopeptidases"/>
    <property type="match status" value="1"/>
</dbReference>
<name>A0A1G4KMV8_9SACH</name>
<keyword evidence="2" id="KW-0472">Membrane</keyword>
<dbReference type="InterPro" id="IPR039373">
    <property type="entry name" value="Peptidase_M28B"/>
</dbReference>
<reference evidence="5" key="1">
    <citation type="submission" date="2016-03" db="EMBL/GenBank/DDBJ databases">
        <authorList>
            <person name="Devillers Hugo."/>
        </authorList>
    </citation>
    <scope>NUCLEOTIDE SEQUENCE [LARGE SCALE GENOMIC DNA]</scope>
</reference>
<dbReference type="OrthoDB" id="5841748at2759"/>
<proteinExistence type="predicted"/>
<evidence type="ECO:0000256" key="2">
    <source>
        <dbReference type="SAM" id="Phobius"/>
    </source>
</evidence>
<dbReference type="Pfam" id="PF04253">
    <property type="entry name" value="TFR_dimer"/>
    <property type="match status" value="1"/>
</dbReference>
<dbReference type="SUPFAM" id="SSF52025">
    <property type="entry name" value="PA domain"/>
    <property type="match status" value="1"/>
</dbReference>
<dbReference type="PANTHER" id="PTHR10404:SF72">
    <property type="entry name" value="ZINC METALLOPROTEASE TRE2-RELATED"/>
    <property type="match status" value="1"/>
</dbReference>
<dbReference type="Gene3D" id="3.40.630.10">
    <property type="entry name" value="Zn peptidases"/>
    <property type="match status" value="1"/>
</dbReference>
<accession>A0A1G4KMV8</accession>
<feature type="transmembrane region" description="Helical" evidence="2">
    <location>
        <begin position="121"/>
        <end position="140"/>
    </location>
</feature>
<keyword evidence="5" id="KW-1185">Reference proteome</keyword>
<dbReference type="Gene3D" id="1.20.930.40">
    <property type="entry name" value="Transferrin receptor-like, dimerisation domain"/>
    <property type="match status" value="1"/>
</dbReference>
<dbReference type="Gene3D" id="3.50.30.30">
    <property type="match status" value="1"/>
</dbReference>
<evidence type="ECO:0000259" key="3">
    <source>
        <dbReference type="Pfam" id="PF04253"/>
    </source>
</evidence>
<dbReference type="EMBL" id="LT598447">
    <property type="protein sequence ID" value="SCV05843.1"/>
    <property type="molecule type" value="Genomic_DNA"/>
</dbReference>
<organism evidence="4 5">
    <name type="scientific">Lachancea nothofagi CBS 11611</name>
    <dbReference type="NCBI Taxonomy" id="1266666"/>
    <lineage>
        <taxon>Eukaryota</taxon>
        <taxon>Fungi</taxon>
        <taxon>Dikarya</taxon>
        <taxon>Ascomycota</taxon>
        <taxon>Saccharomycotina</taxon>
        <taxon>Saccharomycetes</taxon>
        <taxon>Saccharomycetales</taxon>
        <taxon>Saccharomycetaceae</taxon>
        <taxon>Lachancea</taxon>
    </lineage>
</organism>
<feature type="region of interest" description="Disordered" evidence="1">
    <location>
        <begin position="1"/>
        <end position="49"/>
    </location>
</feature>
<evidence type="ECO:0000313" key="5">
    <source>
        <dbReference type="Proteomes" id="UP000189911"/>
    </source>
</evidence>
<dbReference type="Proteomes" id="UP000189911">
    <property type="component" value="Chromosome H"/>
</dbReference>